<dbReference type="SUPFAM" id="SSF49842">
    <property type="entry name" value="TNF-like"/>
    <property type="match status" value="1"/>
</dbReference>
<evidence type="ECO:0000256" key="3">
    <source>
        <dbReference type="ARBA" id="ARBA00022514"/>
    </source>
</evidence>
<accession>A0A3B3RGF4</accession>
<evidence type="ECO:0000313" key="8">
    <source>
        <dbReference type="Proteomes" id="UP000261540"/>
    </source>
</evidence>
<keyword evidence="8" id="KW-1185">Reference proteome</keyword>
<dbReference type="InterPro" id="IPR006052">
    <property type="entry name" value="TNF_dom"/>
</dbReference>
<organism evidence="7 8">
    <name type="scientific">Paramormyrops kingsleyae</name>
    <dbReference type="NCBI Taxonomy" id="1676925"/>
    <lineage>
        <taxon>Eukaryota</taxon>
        <taxon>Metazoa</taxon>
        <taxon>Chordata</taxon>
        <taxon>Craniata</taxon>
        <taxon>Vertebrata</taxon>
        <taxon>Euteleostomi</taxon>
        <taxon>Actinopterygii</taxon>
        <taxon>Neopterygii</taxon>
        <taxon>Teleostei</taxon>
        <taxon>Osteoglossocephala</taxon>
        <taxon>Osteoglossomorpha</taxon>
        <taxon>Osteoglossiformes</taxon>
        <taxon>Mormyridae</taxon>
        <taxon>Paramormyrops</taxon>
    </lineage>
</organism>
<dbReference type="GO" id="GO:0016020">
    <property type="term" value="C:membrane"/>
    <property type="evidence" value="ECO:0007669"/>
    <property type="project" value="UniProtKB-SubCell"/>
</dbReference>
<reference evidence="7" key="2">
    <citation type="submission" date="2025-09" db="UniProtKB">
        <authorList>
            <consortium name="Ensembl"/>
        </authorList>
    </citation>
    <scope>IDENTIFICATION</scope>
</reference>
<dbReference type="GO" id="GO:0006955">
    <property type="term" value="P:immune response"/>
    <property type="evidence" value="ECO:0007669"/>
    <property type="project" value="InterPro"/>
</dbReference>
<dbReference type="Gene3D" id="2.60.120.40">
    <property type="match status" value="1"/>
</dbReference>
<evidence type="ECO:0000256" key="5">
    <source>
        <dbReference type="SAM" id="Phobius"/>
    </source>
</evidence>
<evidence type="ECO:0000259" key="6">
    <source>
        <dbReference type="PROSITE" id="PS50049"/>
    </source>
</evidence>
<proteinExistence type="inferred from homology"/>
<dbReference type="PANTHER" id="PTHR11471">
    <property type="entry name" value="TUMOR NECROSIS FACTOR FAMILY MEMBER"/>
    <property type="match status" value="1"/>
</dbReference>
<dbReference type="CDD" id="cd00184">
    <property type="entry name" value="TNF"/>
    <property type="match status" value="1"/>
</dbReference>
<dbReference type="OrthoDB" id="9936525at2759"/>
<dbReference type="GO" id="GO:0005164">
    <property type="term" value="F:tumor necrosis factor receptor binding"/>
    <property type="evidence" value="ECO:0007669"/>
    <property type="project" value="InterPro"/>
</dbReference>
<dbReference type="PROSITE" id="PS50049">
    <property type="entry name" value="THD_2"/>
    <property type="match status" value="1"/>
</dbReference>
<keyword evidence="5" id="KW-0812">Transmembrane</keyword>
<sequence length="295" mass="33378">MTSENEIHNYCPLKENTVPTNEKLGKLYVFVLFLSIVFGVEVIVSGILVYNLSKEISKAQEVARLGEYPLHCLHQLVDPGYQKNASLSSGEHTGCEVWIAELDNSVHKQILSDIRNGLYLELNANNVTLLHSNKPAIHMGAEQELRQPTRWVKNGGTENMMGTTEILNWDNINGPAIQQGMMGYVDGEIVIPREGLYFVYSQVYFQILSSEQERESQQFGQHLYRRRGSSLKPVLLSRATVTKCWHSGHHFALFSSHQGALFHLQQGDTLSLRVLDIQSVRLQEDTTFFGAFKIN</sequence>
<keyword evidence="3" id="KW-0202">Cytokine</keyword>
<name>A0A3B3RGF4_9TELE</name>
<evidence type="ECO:0000313" key="7">
    <source>
        <dbReference type="Ensembl" id="ENSPKIP00000017677.1"/>
    </source>
</evidence>
<dbReference type="SMART" id="SM00207">
    <property type="entry name" value="TNF"/>
    <property type="match status" value="1"/>
</dbReference>
<dbReference type="PANTHER" id="PTHR11471:SF55">
    <property type="entry name" value="DEATH LIGAND 3"/>
    <property type="match status" value="1"/>
</dbReference>
<dbReference type="Proteomes" id="UP000261540">
    <property type="component" value="Unplaced"/>
</dbReference>
<dbReference type="InterPro" id="IPR008983">
    <property type="entry name" value="Tumour_necrosis_fac-like_dom"/>
</dbReference>
<keyword evidence="5" id="KW-1133">Transmembrane helix</keyword>
<evidence type="ECO:0000256" key="1">
    <source>
        <dbReference type="ARBA" id="ARBA00004370"/>
    </source>
</evidence>
<dbReference type="KEGG" id="pki:111854392"/>
<dbReference type="GO" id="GO:0005615">
    <property type="term" value="C:extracellular space"/>
    <property type="evidence" value="ECO:0007669"/>
    <property type="project" value="UniProtKB-KW"/>
</dbReference>
<evidence type="ECO:0000256" key="2">
    <source>
        <dbReference type="ARBA" id="ARBA00008670"/>
    </source>
</evidence>
<comment type="subcellular location">
    <subcellularLocation>
        <location evidence="1">Membrane</location>
    </subcellularLocation>
</comment>
<evidence type="ECO:0000256" key="4">
    <source>
        <dbReference type="ARBA" id="ARBA00023136"/>
    </source>
</evidence>
<feature type="transmembrane region" description="Helical" evidence="5">
    <location>
        <begin position="27"/>
        <end position="50"/>
    </location>
</feature>
<comment type="similarity">
    <text evidence="2">Belongs to the tumor necrosis factor family.</text>
</comment>
<dbReference type="GO" id="GO:0005125">
    <property type="term" value="F:cytokine activity"/>
    <property type="evidence" value="ECO:0007669"/>
    <property type="project" value="UniProtKB-KW"/>
</dbReference>
<feature type="domain" description="THD" evidence="6">
    <location>
        <begin position="135"/>
        <end position="294"/>
    </location>
</feature>
<dbReference type="AlphaFoldDB" id="A0A3B3RGF4"/>
<dbReference type="Ensembl" id="ENSPKIT00000042193.1">
    <property type="protein sequence ID" value="ENSPKIP00000017677.1"/>
    <property type="gene ID" value="ENSPKIG00000003496.1"/>
</dbReference>
<protein>
    <submittedName>
        <fullName evidence="7">CD40 ligand-like</fullName>
    </submittedName>
</protein>
<dbReference type="Pfam" id="PF00229">
    <property type="entry name" value="TNF"/>
    <property type="match status" value="1"/>
</dbReference>
<dbReference type="GeneTree" id="ENSGT01130000278318"/>
<reference evidence="7" key="1">
    <citation type="submission" date="2025-08" db="UniProtKB">
        <authorList>
            <consortium name="Ensembl"/>
        </authorList>
    </citation>
    <scope>IDENTIFICATION</scope>
</reference>
<keyword evidence="4 5" id="KW-0472">Membrane</keyword>